<dbReference type="Proteomes" id="UP000233524">
    <property type="component" value="Unassembled WGS sequence"/>
</dbReference>
<dbReference type="VEuPathDB" id="FungiDB:jhhlp_001700"/>
<dbReference type="AlphaFoldDB" id="A0A2N3NH91"/>
<comment type="caution">
    <text evidence="1">The sequence shown here is derived from an EMBL/GenBank/DDBJ whole genome shotgun (WGS) entry which is preliminary data.</text>
</comment>
<dbReference type="EMBL" id="NLAX01000005">
    <property type="protein sequence ID" value="PKS11712.1"/>
    <property type="molecule type" value="Genomic_DNA"/>
</dbReference>
<organism evidence="1 2">
    <name type="scientific">Lomentospora prolificans</name>
    <dbReference type="NCBI Taxonomy" id="41688"/>
    <lineage>
        <taxon>Eukaryota</taxon>
        <taxon>Fungi</taxon>
        <taxon>Dikarya</taxon>
        <taxon>Ascomycota</taxon>
        <taxon>Pezizomycotina</taxon>
        <taxon>Sordariomycetes</taxon>
        <taxon>Hypocreomycetidae</taxon>
        <taxon>Microascales</taxon>
        <taxon>Microascaceae</taxon>
        <taxon>Lomentospora</taxon>
    </lineage>
</organism>
<dbReference type="InterPro" id="IPR027417">
    <property type="entry name" value="P-loop_NTPase"/>
</dbReference>
<proteinExistence type="predicted"/>
<evidence type="ECO:0000313" key="1">
    <source>
        <dbReference type="EMBL" id="PKS11712.1"/>
    </source>
</evidence>
<protein>
    <recommendedName>
        <fullName evidence="3">NB-ARC domain-containing protein</fullName>
    </recommendedName>
</protein>
<sequence>MYGRRSYRLIWANTNVPQWANTDVLSRPETPPQPFAFIPFYYDGDFADRVDLLAQVDQICSKPAQRVALVGLGGVGKSQLAIEYAHRTNTASTWVFWMHAGTCRKQPIVDILSLVYN</sequence>
<reference evidence="1 2" key="1">
    <citation type="journal article" date="2017" name="G3 (Bethesda)">
        <title>First Draft Genome Sequence of the Pathogenic Fungus Lomentospora prolificans (Formerly Scedosporium prolificans).</title>
        <authorList>
            <person name="Luo R."/>
            <person name="Zimin A."/>
            <person name="Workman R."/>
            <person name="Fan Y."/>
            <person name="Pertea G."/>
            <person name="Grossman N."/>
            <person name="Wear M.P."/>
            <person name="Jia B."/>
            <person name="Miller H."/>
            <person name="Casadevall A."/>
            <person name="Timp W."/>
            <person name="Zhang S.X."/>
            <person name="Salzberg S.L."/>
        </authorList>
    </citation>
    <scope>NUCLEOTIDE SEQUENCE [LARGE SCALE GENOMIC DNA]</scope>
    <source>
        <strain evidence="1 2">JHH-5317</strain>
    </source>
</reference>
<evidence type="ECO:0008006" key="3">
    <source>
        <dbReference type="Google" id="ProtNLM"/>
    </source>
</evidence>
<accession>A0A2N3NH91</accession>
<dbReference type="InParanoid" id="A0A2N3NH91"/>
<dbReference type="STRING" id="41688.A0A2N3NH91"/>
<dbReference type="Gene3D" id="3.40.50.300">
    <property type="entry name" value="P-loop containing nucleotide triphosphate hydrolases"/>
    <property type="match status" value="1"/>
</dbReference>
<dbReference type="OrthoDB" id="5243393at2759"/>
<gene>
    <name evidence="1" type="ORF">jhhlp_001700</name>
</gene>
<dbReference type="SUPFAM" id="SSF52540">
    <property type="entry name" value="P-loop containing nucleoside triphosphate hydrolases"/>
    <property type="match status" value="1"/>
</dbReference>
<keyword evidence="2" id="KW-1185">Reference proteome</keyword>
<name>A0A2N3NH91_9PEZI</name>
<evidence type="ECO:0000313" key="2">
    <source>
        <dbReference type="Proteomes" id="UP000233524"/>
    </source>
</evidence>